<evidence type="ECO:0000313" key="4">
    <source>
        <dbReference type="Proteomes" id="UP000555448"/>
    </source>
</evidence>
<dbReference type="InterPro" id="IPR046461">
    <property type="entry name" value="TerL_ATPase"/>
</dbReference>
<proteinExistence type="predicted"/>
<dbReference type="InterPro" id="IPR027417">
    <property type="entry name" value="P-loop_NTPase"/>
</dbReference>
<protein>
    <submittedName>
        <fullName evidence="3">Phage terminase large subunit-like protein</fullName>
    </submittedName>
</protein>
<evidence type="ECO:0000313" key="3">
    <source>
        <dbReference type="EMBL" id="MBB4859457.1"/>
    </source>
</evidence>
<dbReference type="PANTHER" id="PTHR41287">
    <property type="match status" value="1"/>
</dbReference>
<dbReference type="InterPro" id="IPR005021">
    <property type="entry name" value="Terminase_largesu-like"/>
</dbReference>
<dbReference type="Pfam" id="PF20441">
    <property type="entry name" value="TerL_nuclease"/>
    <property type="match status" value="1"/>
</dbReference>
<dbReference type="Pfam" id="PF03354">
    <property type="entry name" value="TerL_ATPase"/>
    <property type="match status" value="1"/>
</dbReference>
<dbReference type="GO" id="GO:0004519">
    <property type="term" value="F:endonuclease activity"/>
    <property type="evidence" value="ECO:0007669"/>
    <property type="project" value="InterPro"/>
</dbReference>
<dbReference type="RefSeq" id="WP_184246374.1">
    <property type="nucleotide sequence ID" value="NZ_JACHLR010000011.1"/>
</dbReference>
<organism evidence="3 4">
    <name type="scientific">Novosphingobium chloroacetimidivorans</name>
    <dbReference type="NCBI Taxonomy" id="1428314"/>
    <lineage>
        <taxon>Bacteria</taxon>
        <taxon>Pseudomonadati</taxon>
        <taxon>Pseudomonadota</taxon>
        <taxon>Alphaproteobacteria</taxon>
        <taxon>Sphingomonadales</taxon>
        <taxon>Sphingomonadaceae</taxon>
        <taxon>Novosphingobium</taxon>
    </lineage>
</organism>
<sequence>MFADHLIERDTGRADRVIAFLELLPIVDGALAGTRLRIDPWMAEFIRDIYEPHSAEGSRLVRRAVLSVARKVGKSYLVAGLLLAHLVGPEAQPNSQIYSCANDREQASVIFNICRKMIEMSPGLAKVLKVVNSTKTIMVMSSTVKGRGSVYKALSAETSTKHGLHAQFFVYDELGESKTDELWNTIFDSQQTIRDPLAIAISTQNNDPQHPLSLMIDDGLRRDDDGNKVDESLVVHLHAADEECDLLDEAQWIKANPACLTWKSIEPIRVAAEEAARLPSKEANFRRRYLNQRVNPYTTLISQAAWKGCRADAVEFTEREPVYLGLDMSFRDDLTALVMVSAGPEARCRAWFWKPSDLISDHTKRDGVRYDLYAQQGRLEACPGVMITPRSVAIKIAELCQLYDVRGLAYDRYGTRELLGHFDEIGLAASDDDKLHGGLRLVGWGQGYKDMSPAVMAFEESIITKALVHDGGPLLTMCVMNALVKMDEAGNRKLDKSKSRFKIDGAQALAMALGLKVRDGNQVAPVSPWEDPAFSISRL</sequence>
<dbReference type="AlphaFoldDB" id="A0A7W7KAW9"/>
<feature type="domain" description="Terminase large subunit-like endonuclease" evidence="2">
    <location>
        <begin position="230"/>
        <end position="514"/>
    </location>
</feature>
<name>A0A7W7KAW9_9SPHN</name>
<keyword evidence="4" id="KW-1185">Reference proteome</keyword>
<dbReference type="PANTHER" id="PTHR41287:SF1">
    <property type="entry name" value="PROTEIN YMFN"/>
    <property type="match status" value="1"/>
</dbReference>
<dbReference type="Gene3D" id="3.40.50.300">
    <property type="entry name" value="P-loop containing nucleotide triphosphate hydrolases"/>
    <property type="match status" value="1"/>
</dbReference>
<gene>
    <name evidence="3" type="ORF">HNO88_002786</name>
</gene>
<dbReference type="Proteomes" id="UP000555448">
    <property type="component" value="Unassembled WGS sequence"/>
</dbReference>
<dbReference type="EMBL" id="JACHLR010000011">
    <property type="protein sequence ID" value="MBB4859457.1"/>
    <property type="molecule type" value="Genomic_DNA"/>
</dbReference>
<feature type="domain" description="Terminase large subunit-like ATPase" evidence="1">
    <location>
        <begin position="57"/>
        <end position="207"/>
    </location>
</feature>
<reference evidence="3 4" key="1">
    <citation type="submission" date="2020-08" db="EMBL/GenBank/DDBJ databases">
        <title>Functional genomics of gut bacteria from endangered species of beetles.</title>
        <authorList>
            <person name="Carlos-Shanley C."/>
        </authorList>
    </citation>
    <scope>NUCLEOTIDE SEQUENCE [LARGE SCALE GENOMIC DNA]</scope>
    <source>
        <strain evidence="3 4">S00245</strain>
    </source>
</reference>
<evidence type="ECO:0000259" key="1">
    <source>
        <dbReference type="Pfam" id="PF03354"/>
    </source>
</evidence>
<accession>A0A7W7KAW9</accession>
<dbReference type="InterPro" id="IPR046462">
    <property type="entry name" value="TerL_nuclease"/>
</dbReference>
<evidence type="ECO:0000259" key="2">
    <source>
        <dbReference type="Pfam" id="PF20441"/>
    </source>
</evidence>
<comment type="caution">
    <text evidence="3">The sequence shown here is derived from an EMBL/GenBank/DDBJ whole genome shotgun (WGS) entry which is preliminary data.</text>
</comment>